<dbReference type="InterPro" id="IPR030677">
    <property type="entry name" value="Nnr"/>
</dbReference>
<evidence type="ECO:0000256" key="18">
    <source>
        <dbReference type="HAMAP-Rule" id="MF_01966"/>
    </source>
</evidence>
<evidence type="ECO:0000256" key="6">
    <source>
        <dbReference type="ARBA" id="ARBA00022741"/>
    </source>
</evidence>
<dbReference type="InterPro" id="IPR029056">
    <property type="entry name" value="Ribokinase-like"/>
</dbReference>
<keyword evidence="5 18" id="KW-0479">Metal-binding</keyword>
<feature type="binding site" evidence="18">
    <location>
        <position position="60"/>
    </location>
    <ligand>
        <name>K(+)</name>
        <dbReference type="ChEBI" id="CHEBI:29103"/>
    </ligand>
</feature>
<evidence type="ECO:0000256" key="12">
    <source>
        <dbReference type="ARBA" id="ARBA00023239"/>
    </source>
</evidence>
<feature type="domain" description="YjeF N-terminal" evidence="21">
    <location>
        <begin position="9"/>
        <end position="221"/>
    </location>
</feature>
<dbReference type="Proteomes" id="UP000593890">
    <property type="component" value="Chromosome"/>
</dbReference>
<dbReference type="GO" id="GO:0052855">
    <property type="term" value="F:ADP-dependent NAD(P)H-hydrate dehydratase activity"/>
    <property type="evidence" value="ECO:0007669"/>
    <property type="project" value="UniProtKB-UniRule"/>
</dbReference>
<dbReference type="PROSITE" id="PS01050">
    <property type="entry name" value="YJEF_C_2"/>
    <property type="match status" value="1"/>
</dbReference>
<gene>
    <name evidence="22" type="primary">nnr</name>
    <name evidence="17" type="synonym">nnrD</name>
    <name evidence="18" type="synonym">nnrE</name>
    <name evidence="22" type="ORF">C12CBH8_10180</name>
</gene>
<dbReference type="PIRSF" id="PIRSF017184">
    <property type="entry name" value="Nnr"/>
    <property type="match status" value="1"/>
</dbReference>
<dbReference type="KEGG" id="sman:C12CBH8_10180"/>
<evidence type="ECO:0000256" key="1">
    <source>
        <dbReference type="ARBA" id="ARBA00000013"/>
    </source>
</evidence>
<dbReference type="AlphaFoldDB" id="A0A7I8D4F7"/>
<feature type="binding site" evidence="18">
    <location>
        <position position="131"/>
    </location>
    <ligand>
        <name>K(+)</name>
        <dbReference type="ChEBI" id="CHEBI:29103"/>
    </ligand>
</feature>
<evidence type="ECO:0000256" key="4">
    <source>
        <dbReference type="ARBA" id="ARBA00009524"/>
    </source>
</evidence>
<keyword evidence="11 18" id="KW-0413">Isomerase</keyword>
<dbReference type="InterPro" id="IPR036652">
    <property type="entry name" value="YjeF_N_dom_sf"/>
</dbReference>
<evidence type="ECO:0000256" key="19">
    <source>
        <dbReference type="PIRNR" id="PIRNR017184"/>
    </source>
</evidence>
<evidence type="ECO:0000256" key="16">
    <source>
        <dbReference type="ARBA" id="ARBA00049209"/>
    </source>
</evidence>
<evidence type="ECO:0000256" key="14">
    <source>
        <dbReference type="ARBA" id="ARBA00025153"/>
    </source>
</evidence>
<evidence type="ECO:0000256" key="5">
    <source>
        <dbReference type="ARBA" id="ARBA00022723"/>
    </source>
</evidence>
<evidence type="ECO:0000259" key="21">
    <source>
        <dbReference type="PROSITE" id="PS51385"/>
    </source>
</evidence>
<keyword evidence="13" id="KW-0511">Multifunctional enzyme</keyword>
<feature type="binding site" evidence="17">
    <location>
        <position position="337"/>
    </location>
    <ligand>
        <name>(6S)-NADPHX</name>
        <dbReference type="ChEBI" id="CHEBI:64076"/>
    </ligand>
</feature>
<sequence>MNIYNAKQTRQIEAAIAAAGTDYLQMMEQAGQAVARNILCQSTTNPDQTKAVILCGQGNNGGDGLVVARRLCQEGWEVSVVFPGGLSKTPDSIHMLERLKALSVSILDPLNSPNEKENAFSLIRSAHWIVDALFGIGFHGIIGEPYDEYIKAVEESKATVVAIDIPSGAHCDTGLVQGPCIQADHTVTFFSHKPAHLIYPAAQYCGKLKVEPLSFTHQMEASIETMQHTPVFEEVKNWFPSRHPNSHKGSFGKLLCICGKAGMTGAAELSAKAAMRCGAGLTYLMTPKDACTALSCKLTEPVLIPLSQSSEGTLSHQSIPTILEQLSSTSACLIGCGMGDNAQTQAVLDAVLQHAKCPVIIDADGINALSHHIDRLKEPTAPVILTPHPGEMSRLTGKSIAEIQENRLQTAMEFVQEYPVTLVLKGAGTIIALPDGHIWINSTGNPGMAKGGSGDVLAGMISAFVAQGIEVGNAVVAAVYLHGLAGDRGVQHFSQHAMLASDLISMLPGIFLDLEK</sequence>
<feature type="binding site" evidence="18">
    <location>
        <position position="146"/>
    </location>
    <ligand>
        <name>(6S)-NADPHX</name>
        <dbReference type="ChEBI" id="CHEBI:64076"/>
    </ligand>
</feature>
<comment type="catalytic activity">
    <reaction evidence="1 18 19">
        <text>(6R)-NADHX = (6S)-NADHX</text>
        <dbReference type="Rhea" id="RHEA:32215"/>
        <dbReference type="ChEBI" id="CHEBI:64074"/>
        <dbReference type="ChEBI" id="CHEBI:64075"/>
        <dbReference type="EC" id="5.1.99.6"/>
    </reaction>
</comment>
<evidence type="ECO:0000256" key="2">
    <source>
        <dbReference type="ARBA" id="ARBA00000909"/>
    </source>
</evidence>
<dbReference type="PANTHER" id="PTHR12592">
    <property type="entry name" value="ATP-DEPENDENT (S)-NAD(P)H-HYDRATE DEHYDRATASE FAMILY MEMBER"/>
    <property type="match status" value="1"/>
</dbReference>
<dbReference type="HAMAP" id="MF_01965">
    <property type="entry name" value="NADHX_dehydratase"/>
    <property type="match status" value="1"/>
</dbReference>
<comment type="cofactor">
    <cofactor evidence="18 19">
        <name>K(+)</name>
        <dbReference type="ChEBI" id="CHEBI:29103"/>
    </cofactor>
    <text evidence="18 19">Binds 1 potassium ion per subunit.</text>
</comment>
<accession>A0A7I8D4F7</accession>
<keyword evidence="7 17" id="KW-0067">ATP-binding</keyword>
<dbReference type="EMBL" id="AP023321">
    <property type="protein sequence ID" value="BCI60379.1"/>
    <property type="molecule type" value="Genomic_DNA"/>
</dbReference>
<reference evidence="23" key="1">
    <citation type="submission" date="2020-07" db="EMBL/GenBank/DDBJ databases">
        <title>Complete genome sequencing of Clostridia bacterium strain 12CBH8.</title>
        <authorList>
            <person name="Sakamoto M."/>
            <person name="Murakami T."/>
            <person name="Mori H."/>
        </authorList>
    </citation>
    <scope>NUCLEOTIDE SEQUENCE [LARGE SCALE GENOMIC DNA]</scope>
    <source>
        <strain evidence="23">12CBH8</strain>
    </source>
</reference>
<dbReference type="Gene3D" id="3.40.50.10260">
    <property type="entry name" value="YjeF N-terminal domain"/>
    <property type="match status" value="1"/>
</dbReference>
<dbReference type="NCBIfam" id="TIGR00196">
    <property type="entry name" value="yjeF_cterm"/>
    <property type="match status" value="1"/>
</dbReference>
<protein>
    <recommendedName>
        <fullName evidence="19">Bifunctional NAD(P)H-hydrate repair enzyme</fullName>
    </recommendedName>
    <alternativeName>
        <fullName evidence="19">Nicotinamide nucleotide repair protein</fullName>
    </alternativeName>
    <domain>
        <recommendedName>
            <fullName evidence="19">ADP-dependent (S)-NAD(P)H-hydrate dehydratase</fullName>
            <ecNumber evidence="19">4.2.1.136</ecNumber>
        </recommendedName>
        <alternativeName>
            <fullName evidence="19">ADP-dependent NAD(P)HX dehydratase</fullName>
        </alternativeName>
    </domain>
    <domain>
        <recommendedName>
            <fullName evidence="19">NAD(P)H-hydrate epimerase</fullName>
            <ecNumber evidence="19">5.1.99.6</ecNumber>
        </recommendedName>
    </domain>
</protein>
<comment type="function">
    <text evidence="17">Catalyzes the dehydration of the S-form of NAD(P)HX at the expense of ADP, which is converted to AMP. Together with NAD(P)HX epimerase, which catalyzes the epimerization of the S- and R-forms, the enzyme allows the repair of both epimers of NAD(P)HX, a damaged form of NAD(P)H that is a result of enzymatic or heat-dependent hydration.</text>
</comment>
<keyword evidence="10 17" id="KW-0520">NAD</keyword>
<evidence type="ECO:0000256" key="11">
    <source>
        <dbReference type="ARBA" id="ARBA00023235"/>
    </source>
</evidence>
<keyword evidence="6 17" id="KW-0547">Nucleotide-binding</keyword>
<dbReference type="EC" id="4.2.1.136" evidence="19"/>
<feature type="binding site" evidence="17">
    <location>
        <position position="455"/>
    </location>
    <ligand>
        <name>(6S)-NADPHX</name>
        <dbReference type="ChEBI" id="CHEBI:64076"/>
    </ligand>
</feature>
<feature type="binding site" evidence="18">
    <location>
        <position position="164"/>
    </location>
    <ligand>
        <name>(6S)-NADPHX</name>
        <dbReference type="ChEBI" id="CHEBI:64076"/>
    </ligand>
</feature>
<feature type="binding site" evidence="17">
    <location>
        <begin position="425"/>
        <end position="429"/>
    </location>
    <ligand>
        <name>AMP</name>
        <dbReference type="ChEBI" id="CHEBI:456215"/>
    </ligand>
</feature>
<dbReference type="PROSITE" id="PS51385">
    <property type="entry name" value="YJEF_N"/>
    <property type="match status" value="1"/>
</dbReference>
<dbReference type="GO" id="GO:0005524">
    <property type="term" value="F:ATP binding"/>
    <property type="evidence" value="ECO:0007669"/>
    <property type="project" value="UniProtKB-UniRule"/>
</dbReference>
<organism evidence="22 23">
    <name type="scientific">Solibaculum mannosilyticum</name>
    <dbReference type="NCBI Taxonomy" id="2780922"/>
    <lineage>
        <taxon>Bacteria</taxon>
        <taxon>Bacillati</taxon>
        <taxon>Bacillota</taxon>
        <taxon>Clostridia</taxon>
        <taxon>Eubacteriales</taxon>
        <taxon>Oscillospiraceae</taxon>
        <taxon>Solibaculum</taxon>
    </lineage>
</organism>
<dbReference type="GO" id="GO:0046496">
    <property type="term" value="P:nicotinamide nucleotide metabolic process"/>
    <property type="evidence" value="ECO:0007669"/>
    <property type="project" value="UniProtKB-UniRule"/>
</dbReference>
<comment type="subunit">
    <text evidence="17">Homotetramer.</text>
</comment>
<keyword evidence="9 18" id="KW-0630">Potassium</keyword>
<dbReference type="SUPFAM" id="SSF53613">
    <property type="entry name" value="Ribokinase-like"/>
    <property type="match status" value="1"/>
</dbReference>
<dbReference type="GO" id="GO:0110051">
    <property type="term" value="P:metabolite repair"/>
    <property type="evidence" value="ECO:0007669"/>
    <property type="project" value="TreeGrafter"/>
</dbReference>
<comment type="catalytic activity">
    <reaction evidence="2 18 19">
        <text>(6R)-NADPHX = (6S)-NADPHX</text>
        <dbReference type="Rhea" id="RHEA:32227"/>
        <dbReference type="ChEBI" id="CHEBI:64076"/>
        <dbReference type="ChEBI" id="CHEBI:64077"/>
        <dbReference type="EC" id="5.1.99.6"/>
    </reaction>
</comment>
<comment type="similarity">
    <text evidence="18">Belongs to the NnrE/AIBP family.</text>
</comment>
<feature type="binding site" evidence="17">
    <location>
        <position position="454"/>
    </location>
    <ligand>
        <name>AMP</name>
        <dbReference type="ChEBI" id="CHEBI:456215"/>
    </ligand>
</feature>
<keyword evidence="12 17" id="KW-0456">Lyase</keyword>
<dbReference type="Pfam" id="PF03853">
    <property type="entry name" value="YjeF_N"/>
    <property type="match status" value="1"/>
</dbReference>
<evidence type="ECO:0000256" key="9">
    <source>
        <dbReference type="ARBA" id="ARBA00022958"/>
    </source>
</evidence>
<name>A0A7I8D4F7_9FIRM</name>
<dbReference type="InterPro" id="IPR004443">
    <property type="entry name" value="YjeF_N_dom"/>
</dbReference>
<dbReference type="PROSITE" id="PS51383">
    <property type="entry name" value="YJEF_C_3"/>
    <property type="match status" value="1"/>
</dbReference>
<feature type="binding site" evidence="17">
    <location>
        <position position="266"/>
    </location>
    <ligand>
        <name>(6S)-NADPHX</name>
        <dbReference type="ChEBI" id="CHEBI:64076"/>
    </ligand>
</feature>
<keyword evidence="8 17" id="KW-0521">NADP</keyword>
<dbReference type="GO" id="GO:0046872">
    <property type="term" value="F:metal ion binding"/>
    <property type="evidence" value="ECO:0007669"/>
    <property type="project" value="UniProtKB-UniRule"/>
</dbReference>
<comment type="catalytic activity">
    <reaction evidence="16 17 19">
        <text>(6S)-NADPHX + ADP = AMP + phosphate + NADPH + H(+)</text>
        <dbReference type="Rhea" id="RHEA:32235"/>
        <dbReference type="ChEBI" id="CHEBI:15378"/>
        <dbReference type="ChEBI" id="CHEBI:43474"/>
        <dbReference type="ChEBI" id="CHEBI:57783"/>
        <dbReference type="ChEBI" id="CHEBI:64076"/>
        <dbReference type="ChEBI" id="CHEBI:456215"/>
        <dbReference type="ChEBI" id="CHEBI:456216"/>
        <dbReference type="EC" id="4.2.1.136"/>
    </reaction>
</comment>
<dbReference type="NCBIfam" id="TIGR00197">
    <property type="entry name" value="yjeF_nterm"/>
    <property type="match status" value="1"/>
</dbReference>
<evidence type="ECO:0000256" key="13">
    <source>
        <dbReference type="ARBA" id="ARBA00023268"/>
    </source>
</evidence>
<comment type="catalytic activity">
    <reaction evidence="15 17 19">
        <text>(6S)-NADHX + ADP = AMP + phosphate + NADH + H(+)</text>
        <dbReference type="Rhea" id="RHEA:32223"/>
        <dbReference type="ChEBI" id="CHEBI:15378"/>
        <dbReference type="ChEBI" id="CHEBI:43474"/>
        <dbReference type="ChEBI" id="CHEBI:57945"/>
        <dbReference type="ChEBI" id="CHEBI:64074"/>
        <dbReference type="ChEBI" id="CHEBI:456215"/>
        <dbReference type="ChEBI" id="CHEBI:456216"/>
        <dbReference type="EC" id="4.2.1.136"/>
    </reaction>
</comment>
<evidence type="ECO:0000256" key="15">
    <source>
        <dbReference type="ARBA" id="ARBA00048238"/>
    </source>
</evidence>
<dbReference type="Pfam" id="PF01256">
    <property type="entry name" value="Carb_kinase"/>
    <property type="match status" value="1"/>
</dbReference>
<evidence type="ECO:0000259" key="20">
    <source>
        <dbReference type="PROSITE" id="PS51383"/>
    </source>
</evidence>
<comment type="cofactor">
    <cofactor evidence="17">
        <name>Mg(2+)</name>
        <dbReference type="ChEBI" id="CHEBI:18420"/>
    </cofactor>
</comment>
<evidence type="ECO:0000256" key="10">
    <source>
        <dbReference type="ARBA" id="ARBA00023027"/>
    </source>
</evidence>
<comment type="function">
    <text evidence="18">Catalyzes the epimerization of the S- and R-forms of NAD(P)HX, a damaged form of NAD(P)H that is a result of enzymatic or heat-dependent hydration. This is a prerequisite for the S-specific NAD(P)H-hydrate dehydratase to allow the repair of both epimers of NAD(P)HX.</text>
</comment>
<evidence type="ECO:0000256" key="3">
    <source>
        <dbReference type="ARBA" id="ARBA00006001"/>
    </source>
</evidence>
<dbReference type="PANTHER" id="PTHR12592:SF0">
    <property type="entry name" value="ATP-DEPENDENT (S)-NAD(P)H-HYDRATE DEHYDRATASE"/>
    <property type="match status" value="1"/>
</dbReference>
<comment type="function">
    <text evidence="14 19">Bifunctional enzyme that catalyzes the epimerization of the S- and R-forms of NAD(P)HX and the dehydration of the S-form of NAD(P)HX at the expense of ADP, which is converted to AMP. This allows the repair of both epimers of NAD(P)HX, a damaged form of NAD(P)H that is a result of enzymatic or heat-dependent hydration.</text>
</comment>
<keyword evidence="23" id="KW-1185">Reference proteome</keyword>
<feature type="binding site" evidence="17">
    <location>
        <position position="388"/>
    </location>
    <ligand>
        <name>(6S)-NADPHX</name>
        <dbReference type="ChEBI" id="CHEBI:64076"/>
    </ligand>
</feature>
<evidence type="ECO:0000256" key="7">
    <source>
        <dbReference type="ARBA" id="ARBA00022840"/>
    </source>
</evidence>
<evidence type="ECO:0000313" key="23">
    <source>
        <dbReference type="Proteomes" id="UP000593890"/>
    </source>
</evidence>
<dbReference type="HAMAP" id="MF_01966">
    <property type="entry name" value="NADHX_epimerase"/>
    <property type="match status" value="1"/>
</dbReference>
<dbReference type="InterPro" id="IPR000631">
    <property type="entry name" value="CARKD"/>
</dbReference>
<proteinExistence type="inferred from homology"/>
<dbReference type="CDD" id="cd01171">
    <property type="entry name" value="YXKO-related"/>
    <property type="match status" value="1"/>
</dbReference>
<comment type="similarity">
    <text evidence="3 19">In the N-terminal section; belongs to the NnrE/AIBP family.</text>
</comment>
<dbReference type="GO" id="GO:0052856">
    <property type="term" value="F:NAD(P)HX epimerase activity"/>
    <property type="evidence" value="ECO:0007669"/>
    <property type="project" value="UniProtKB-UniRule"/>
</dbReference>
<comment type="similarity">
    <text evidence="4 19">In the C-terminal section; belongs to the NnrD/CARKD family.</text>
</comment>
<feature type="binding site" evidence="18">
    <location>
        <begin position="135"/>
        <end position="141"/>
    </location>
    <ligand>
        <name>(6S)-NADPHX</name>
        <dbReference type="ChEBI" id="CHEBI:64076"/>
    </ligand>
</feature>
<dbReference type="InterPro" id="IPR017953">
    <property type="entry name" value="Carbohydrate_kinase_pred_CS"/>
</dbReference>
<evidence type="ECO:0000313" key="22">
    <source>
        <dbReference type="EMBL" id="BCI60379.1"/>
    </source>
</evidence>
<dbReference type="Gene3D" id="3.40.1190.20">
    <property type="match status" value="1"/>
</dbReference>
<comment type="similarity">
    <text evidence="17">Belongs to the NnrD/CARKD family.</text>
</comment>
<feature type="domain" description="YjeF C-terminal" evidence="20">
    <location>
        <begin position="231"/>
        <end position="514"/>
    </location>
</feature>
<evidence type="ECO:0000256" key="8">
    <source>
        <dbReference type="ARBA" id="ARBA00022857"/>
    </source>
</evidence>
<feature type="binding site" evidence="18">
    <location>
        <begin position="59"/>
        <end position="63"/>
    </location>
    <ligand>
        <name>(6S)-NADPHX</name>
        <dbReference type="ChEBI" id="CHEBI:64076"/>
    </ligand>
</feature>
<dbReference type="SUPFAM" id="SSF64153">
    <property type="entry name" value="YjeF N-terminal domain-like"/>
    <property type="match status" value="1"/>
</dbReference>
<evidence type="ECO:0000256" key="17">
    <source>
        <dbReference type="HAMAP-Rule" id="MF_01965"/>
    </source>
</evidence>
<dbReference type="RefSeq" id="WP_215533706.1">
    <property type="nucleotide sequence ID" value="NZ_AP023321.1"/>
</dbReference>
<dbReference type="EC" id="5.1.99.6" evidence="19"/>
<feature type="binding site" evidence="18">
    <location>
        <position position="167"/>
    </location>
    <ligand>
        <name>K(+)</name>
        <dbReference type="ChEBI" id="CHEBI:29103"/>
    </ligand>
</feature>